<dbReference type="RefSeq" id="XP_044541937.1">
    <property type="nucleotide sequence ID" value="XM_044689066.1"/>
</dbReference>
<organism evidence="2 3">
    <name type="scientific">Naegleria lovaniensis</name>
    <name type="common">Amoeba</name>
    <dbReference type="NCBI Taxonomy" id="51637"/>
    <lineage>
        <taxon>Eukaryota</taxon>
        <taxon>Discoba</taxon>
        <taxon>Heterolobosea</taxon>
        <taxon>Tetramitia</taxon>
        <taxon>Eutetramitia</taxon>
        <taxon>Vahlkampfiidae</taxon>
        <taxon>Naegleria</taxon>
    </lineage>
</organism>
<evidence type="ECO:0000313" key="2">
    <source>
        <dbReference type="EMBL" id="KAG2372762.1"/>
    </source>
</evidence>
<accession>A0AA88GBU1</accession>
<name>A0AA88GBU1_NAELO</name>
<feature type="region of interest" description="Disordered" evidence="1">
    <location>
        <begin position="97"/>
        <end position="122"/>
    </location>
</feature>
<comment type="caution">
    <text evidence="2">The sequence shown here is derived from an EMBL/GenBank/DDBJ whole genome shotgun (WGS) entry which is preliminary data.</text>
</comment>
<dbReference type="EMBL" id="PYSW02000068">
    <property type="protein sequence ID" value="KAG2372762.1"/>
    <property type="molecule type" value="Genomic_DNA"/>
</dbReference>
<feature type="region of interest" description="Disordered" evidence="1">
    <location>
        <begin position="9"/>
        <end position="37"/>
    </location>
</feature>
<sequence>MKLSIISFIPNHRTSTNSPTTTTVDGMKRSSRKKQQKMTMISYRTEIQSMQPMNPFDGSTDMSHYFNAACGSGGIHASPYMVNTLKRKKSNSKTTTTTTMTSHAVQQHSCHGESSSSVHVPPMSTRKIQKKKHRPSDHWIQVQQPMMKISNDHHYAGPQQHSSSCMECNSACSNSSEENSHIVHTTTTPSSESSHATSSSSVNVTNQTSSSATMLHEGTTFKGQKIVRTSISIQELLNTSF</sequence>
<reference evidence="2 3" key="1">
    <citation type="journal article" date="2018" name="BMC Genomics">
        <title>The genome of Naegleria lovaniensis, the basis for a comparative approach to unravel pathogenicity factors of the human pathogenic amoeba N. fowleri.</title>
        <authorList>
            <person name="Liechti N."/>
            <person name="Schurch N."/>
            <person name="Bruggmann R."/>
            <person name="Wittwer M."/>
        </authorList>
    </citation>
    <scope>NUCLEOTIDE SEQUENCE [LARGE SCALE GENOMIC DNA]</scope>
    <source>
        <strain evidence="2 3">ATCC 30569</strain>
    </source>
</reference>
<feature type="region of interest" description="Disordered" evidence="1">
    <location>
        <begin position="179"/>
        <end position="216"/>
    </location>
</feature>
<proteinExistence type="predicted"/>
<protein>
    <submittedName>
        <fullName evidence="2">Uncharacterized protein</fullName>
    </submittedName>
</protein>
<feature type="compositionally biased region" description="Low complexity" evidence="1">
    <location>
        <begin position="184"/>
        <end position="213"/>
    </location>
</feature>
<evidence type="ECO:0000313" key="3">
    <source>
        <dbReference type="Proteomes" id="UP000816034"/>
    </source>
</evidence>
<feature type="compositionally biased region" description="Polar residues" evidence="1">
    <location>
        <begin position="103"/>
        <end position="118"/>
    </location>
</feature>
<feature type="compositionally biased region" description="Low complexity" evidence="1">
    <location>
        <begin position="14"/>
        <end position="23"/>
    </location>
</feature>
<evidence type="ECO:0000256" key="1">
    <source>
        <dbReference type="SAM" id="MobiDB-lite"/>
    </source>
</evidence>
<dbReference type="GeneID" id="68105667"/>
<gene>
    <name evidence="2" type="ORF">C9374_013214</name>
</gene>
<dbReference type="Proteomes" id="UP000816034">
    <property type="component" value="Unassembled WGS sequence"/>
</dbReference>
<keyword evidence="3" id="KW-1185">Reference proteome</keyword>
<dbReference type="AlphaFoldDB" id="A0AA88GBU1"/>